<keyword evidence="3" id="KW-1185">Reference proteome</keyword>
<dbReference type="AlphaFoldDB" id="A0A2C6KWB7"/>
<evidence type="ECO:0000313" key="3">
    <source>
        <dbReference type="Proteomes" id="UP000221165"/>
    </source>
</evidence>
<evidence type="ECO:0000313" key="2">
    <source>
        <dbReference type="EMBL" id="PHJ24390.1"/>
    </source>
</evidence>
<dbReference type="GeneID" id="94425178"/>
<comment type="caution">
    <text evidence="2">The sequence shown here is derived from an EMBL/GenBank/DDBJ whole genome shotgun (WGS) entry which is preliminary data.</text>
</comment>
<dbReference type="PANTHER" id="PTHR44269">
    <property type="entry name" value="DEHYDROGENASE/REDUCTASE SDR FAMILY MEMBER 7-RELATED"/>
    <property type="match status" value="1"/>
</dbReference>
<dbReference type="InterPro" id="IPR053011">
    <property type="entry name" value="SDR_family_member_7"/>
</dbReference>
<dbReference type="EMBL" id="MIGC01000705">
    <property type="protein sequence ID" value="PHJ24390.1"/>
    <property type="molecule type" value="Genomic_DNA"/>
</dbReference>
<gene>
    <name evidence="2" type="ORF">CSUI_001762</name>
</gene>
<evidence type="ECO:0000256" key="1">
    <source>
        <dbReference type="RuleBase" id="RU000363"/>
    </source>
</evidence>
<dbReference type="RefSeq" id="XP_067926063.1">
    <property type="nucleotide sequence ID" value="XM_068061967.1"/>
</dbReference>
<dbReference type="Pfam" id="PF00106">
    <property type="entry name" value="adh_short"/>
    <property type="match status" value="1"/>
</dbReference>
<dbReference type="InterPro" id="IPR002347">
    <property type="entry name" value="SDR_fam"/>
</dbReference>
<dbReference type="Proteomes" id="UP000221165">
    <property type="component" value="Unassembled WGS sequence"/>
</dbReference>
<dbReference type="PRINTS" id="PR00080">
    <property type="entry name" value="SDRFAMILY"/>
</dbReference>
<dbReference type="PANTHER" id="PTHR44269:SF1">
    <property type="entry name" value="DEHYDROGENASE_REDUCTASE SDR FAMILY MEMBER 7"/>
    <property type="match status" value="1"/>
</dbReference>
<organism evidence="2 3">
    <name type="scientific">Cystoisospora suis</name>
    <dbReference type="NCBI Taxonomy" id="483139"/>
    <lineage>
        <taxon>Eukaryota</taxon>
        <taxon>Sar</taxon>
        <taxon>Alveolata</taxon>
        <taxon>Apicomplexa</taxon>
        <taxon>Conoidasida</taxon>
        <taxon>Coccidia</taxon>
        <taxon>Eucoccidiorida</taxon>
        <taxon>Eimeriorina</taxon>
        <taxon>Sarcocystidae</taxon>
        <taxon>Cystoisospora</taxon>
    </lineage>
</organism>
<sequence>MSWTLLTVRSADFFFRSTLADKLKGETCTALDSVSTGVTHFIRTDRAMQRNTFGSVYAPKVGVDHTSSFSSFAMDLIPFDGFFNGLLESPLLMVLACLGVCKILGALFNGLWCLCAALLLRDCDFLTRILPEKKSYWKNRTAWVTGACSGIGLSTAKLLAQRGCKIIMSSNRPDALKKAVEEIIKHCNSKGVQRSEKDFLVLPCDMLHVETLDETAKKAKAWQGKIDFLFNNAGIIGVGALMPYESDERVVIIDLLAQIKLTKLVIPYMKEAGFGHIIFTDSMYGRFVTGGFASYCAAKHGLRAFAEGIDRELRAKGYDIAITSICPGWVDTPIYSRALGPEGLPESVDYKSKKVQIGLSSENVASKILKSSSNRLTECWVSRNPELLIAYCNYYVPFATRIFLDMTSKSMCAATDETVADLLAKKGGSVKANGGSGKEELR</sequence>
<name>A0A2C6KWB7_9APIC</name>
<reference evidence="2 3" key="1">
    <citation type="journal article" date="2017" name="Int. J. Parasitol.">
        <title>The genome of the protozoan parasite Cystoisospora suis and a reverse vaccinology approach to identify vaccine candidates.</title>
        <authorList>
            <person name="Palmieri N."/>
            <person name="Shrestha A."/>
            <person name="Ruttkowski B."/>
            <person name="Beck T."/>
            <person name="Vogl C."/>
            <person name="Tomley F."/>
            <person name="Blake D.P."/>
            <person name="Joachim A."/>
        </authorList>
    </citation>
    <scope>NUCLEOTIDE SEQUENCE [LARGE SCALE GENOMIC DNA]</scope>
    <source>
        <strain evidence="2 3">Wien I</strain>
    </source>
</reference>
<proteinExistence type="inferred from homology"/>
<dbReference type="Gene3D" id="3.40.50.720">
    <property type="entry name" value="NAD(P)-binding Rossmann-like Domain"/>
    <property type="match status" value="1"/>
</dbReference>
<dbReference type="PRINTS" id="PR00081">
    <property type="entry name" value="GDHRDH"/>
</dbReference>
<dbReference type="SUPFAM" id="SSF51735">
    <property type="entry name" value="NAD(P)-binding Rossmann-fold domains"/>
    <property type="match status" value="1"/>
</dbReference>
<dbReference type="InterPro" id="IPR036291">
    <property type="entry name" value="NAD(P)-bd_dom_sf"/>
</dbReference>
<protein>
    <submittedName>
        <fullName evidence="2">Short chain dehydrogenase reductase family protein</fullName>
    </submittedName>
</protein>
<dbReference type="OrthoDB" id="1274115at2759"/>
<comment type="similarity">
    <text evidence="1">Belongs to the short-chain dehydrogenases/reductases (SDR) family.</text>
</comment>
<dbReference type="VEuPathDB" id="ToxoDB:CSUI_001762"/>
<accession>A0A2C6KWB7</accession>